<evidence type="ECO:0000256" key="1">
    <source>
        <dbReference type="ARBA" id="ARBA00004123"/>
    </source>
</evidence>
<dbReference type="EC" id="2.7.7.19" evidence="3"/>
<evidence type="ECO:0000256" key="3">
    <source>
        <dbReference type="ARBA" id="ARBA00012388"/>
    </source>
</evidence>
<keyword evidence="8" id="KW-0539">Nucleus</keyword>
<dbReference type="Gene3D" id="1.10.1410.10">
    <property type="match status" value="1"/>
</dbReference>
<proteinExistence type="inferred from homology"/>
<dbReference type="Gene3D" id="3.30.460.10">
    <property type="entry name" value="Beta Polymerase, domain 2"/>
    <property type="match status" value="1"/>
</dbReference>
<dbReference type="GO" id="GO:0005634">
    <property type="term" value="C:nucleus"/>
    <property type="evidence" value="ECO:0007669"/>
    <property type="project" value="UniProtKB-SubCell"/>
</dbReference>
<dbReference type="WBParaSite" id="MhA1_Contig1219.frz3.gene10">
    <property type="protein sequence ID" value="MhA1_Contig1219.frz3.gene10"/>
    <property type="gene ID" value="MhA1_Contig1219.frz3.gene10"/>
</dbReference>
<comment type="catalytic activity">
    <reaction evidence="9">
        <text>RNA(n) + ATP = RNA(n)-3'-adenine ribonucleotide + diphosphate</text>
        <dbReference type="Rhea" id="RHEA:11332"/>
        <dbReference type="Rhea" id="RHEA-COMP:14527"/>
        <dbReference type="Rhea" id="RHEA-COMP:17347"/>
        <dbReference type="ChEBI" id="CHEBI:30616"/>
        <dbReference type="ChEBI" id="CHEBI:33019"/>
        <dbReference type="ChEBI" id="CHEBI:140395"/>
        <dbReference type="ChEBI" id="CHEBI:173115"/>
        <dbReference type="EC" id="2.7.7.19"/>
    </reaction>
</comment>
<keyword evidence="4" id="KW-0507">mRNA processing</keyword>
<comment type="subcellular location">
    <subcellularLocation>
        <location evidence="1">Nucleus</location>
    </subcellularLocation>
</comment>
<dbReference type="AlphaFoldDB" id="A0A1I8B0Q0"/>
<dbReference type="GO" id="GO:0006397">
    <property type="term" value="P:mRNA processing"/>
    <property type="evidence" value="ECO:0007669"/>
    <property type="project" value="UniProtKB-KW"/>
</dbReference>
<dbReference type="GO" id="GO:0005524">
    <property type="term" value="F:ATP binding"/>
    <property type="evidence" value="ECO:0007669"/>
    <property type="project" value="UniProtKB-KW"/>
</dbReference>
<evidence type="ECO:0000256" key="2">
    <source>
        <dbReference type="ARBA" id="ARBA00010912"/>
    </source>
</evidence>
<keyword evidence="7" id="KW-0067">ATP-binding</keyword>
<dbReference type="InterPro" id="IPR007012">
    <property type="entry name" value="PolA_pol_cen_dom"/>
</dbReference>
<keyword evidence="5" id="KW-0808">Transferase</keyword>
<dbReference type="PANTHER" id="PTHR10682">
    <property type="entry name" value="POLY A POLYMERASE"/>
    <property type="match status" value="1"/>
</dbReference>
<name>A0A1I8B0Q0_MELHA</name>
<dbReference type="SUPFAM" id="SSF81301">
    <property type="entry name" value="Nucleotidyltransferase"/>
    <property type="match status" value="1"/>
</dbReference>
<organism evidence="11 12">
    <name type="scientific">Meloidogyne hapla</name>
    <name type="common">Root-knot nematode worm</name>
    <dbReference type="NCBI Taxonomy" id="6305"/>
    <lineage>
        <taxon>Eukaryota</taxon>
        <taxon>Metazoa</taxon>
        <taxon>Ecdysozoa</taxon>
        <taxon>Nematoda</taxon>
        <taxon>Chromadorea</taxon>
        <taxon>Rhabditida</taxon>
        <taxon>Tylenchina</taxon>
        <taxon>Tylenchomorpha</taxon>
        <taxon>Tylenchoidea</taxon>
        <taxon>Meloidogynidae</taxon>
        <taxon>Meloidogyninae</taxon>
        <taxon>Meloidogyne</taxon>
    </lineage>
</organism>
<dbReference type="PANTHER" id="PTHR10682:SF10">
    <property type="entry name" value="POLYNUCLEOTIDE ADENYLYLTRANSFERASE"/>
    <property type="match status" value="1"/>
</dbReference>
<evidence type="ECO:0000256" key="6">
    <source>
        <dbReference type="ARBA" id="ARBA00022741"/>
    </source>
</evidence>
<evidence type="ECO:0000313" key="11">
    <source>
        <dbReference type="Proteomes" id="UP000095281"/>
    </source>
</evidence>
<feature type="domain" description="Poly(A) polymerase central" evidence="10">
    <location>
        <begin position="247"/>
        <end position="387"/>
    </location>
</feature>
<keyword evidence="6" id="KW-0547">Nucleotide-binding</keyword>
<dbReference type="Pfam" id="PF04928">
    <property type="entry name" value="PAP_central"/>
    <property type="match status" value="1"/>
</dbReference>
<dbReference type="GO" id="GO:1990817">
    <property type="term" value="F:poly(A) RNA polymerase activity"/>
    <property type="evidence" value="ECO:0007669"/>
    <property type="project" value="UniProtKB-EC"/>
</dbReference>
<reference evidence="12" key="1">
    <citation type="submission" date="2016-11" db="UniProtKB">
        <authorList>
            <consortium name="WormBaseParasite"/>
        </authorList>
    </citation>
    <scope>IDENTIFICATION</scope>
</reference>
<evidence type="ECO:0000256" key="5">
    <source>
        <dbReference type="ARBA" id="ARBA00022679"/>
    </source>
</evidence>
<evidence type="ECO:0000259" key="10">
    <source>
        <dbReference type="Pfam" id="PF04928"/>
    </source>
</evidence>
<dbReference type="InterPro" id="IPR043519">
    <property type="entry name" value="NT_sf"/>
</dbReference>
<evidence type="ECO:0000256" key="9">
    <source>
        <dbReference type="ARBA" id="ARBA00048830"/>
    </source>
</evidence>
<protein>
    <recommendedName>
        <fullName evidence="3">polynucleotide adenylyltransferase</fullName>
        <ecNumber evidence="3">2.7.7.19</ecNumber>
    </recommendedName>
</protein>
<dbReference type="SUPFAM" id="SSF81631">
    <property type="entry name" value="PAP/OAS1 substrate-binding domain"/>
    <property type="match status" value="1"/>
</dbReference>
<evidence type="ECO:0000256" key="7">
    <source>
        <dbReference type="ARBA" id="ARBA00022840"/>
    </source>
</evidence>
<dbReference type="Proteomes" id="UP000095281">
    <property type="component" value="Unplaced"/>
</dbReference>
<accession>A0A1I8B0Q0</accession>
<evidence type="ECO:0000313" key="12">
    <source>
        <dbReference type="WBParaSite" id="MhA1_Contig1219.frz3.gene10"/>
    </source>
</evidence>
<keyword evidence="11" id="KW-1185">Reference proteome</keyword>
<evidence type="ECO:0000256" key="8">
    <source>
        <dbReference type="ARBA" id="ARBA00023242"/>
    </source>
</evidence>
<evidence type="ECO:0000256" key="4">
    <source>
        <dbReference type="ARBA" id="ARBA00022664"/>
    </source>
</evidence>
<comment type="similarity">
    <text evidence="2">Belongs to the poly(A) polymerase family.</text>
</comment>
<sequence length="387" mass="45910">MELPVFDEFPFRFDQKINAENTLLDVIKEKLQINNNPSQYNNAINYVSLIISDWAKNLHKCENIEFLLSGSRLLNTDISDSDVDGIVVLNKQSNDNCKINELNEFFGKTNNDDECKNSYKERTPDLSLYCLLYNEDPIEQLRKNIHSRIKIIEFTAHEIKFDISFVILEEIKTKESNKLIDQNDKEIEKIIEKNIKELELLKQDNYFKNKIKEKQGEILNLASYNSNKLIKNIIVKSGNLEKYEFITKTLKLWAKNHFIYDNQFGFLNGAALNLLVLKIVLLYFDSSYLYLLEKFFQIFNEWEWEFHVKINELTQKSQSWNEKSEIISRKEQYIPEYIIRSNEEKIRLEKHSNLIMVVLTIGYPEQNCLYNVNYSTRQIIKKEFENG</sequence>